<accession>A0A2L0UDQ8</accession>
<keyword evidence="2" id="KW-0812">Transmembrane</keyword>
<dbReference type="InterPro" id="IPR006073">
    <property type="entry name" value="GTP-bd"/>
</dbReference>
<dbReference type="InterPro" id="IPR005662">
    <property type="entry name" value="GTPase_Era-like"/>
</dbReference>
<keyword evidence="2" id="KW-0472">Membrane</keyword>
<evidence type="ECO:0000256" key="1">
    <source>
        <dbReference type="SAM" id="MobiDB-lite"/>
    </source>
</evidence>
<feature type="domain" description="G" evidence="3">
    <location>
        <begin position="48"/>
        <end position="102"/>
    </location>
</feature>
<dbReference type="EMBL" id="CP024915">
    <property type="protein sequence ID" value="AUZ87381.1"/>
    <property type="molecule type" value="Genomic_DNA"/>
</dbReference>
<dbReference type="GO" id="GO:0019843">
    <property type="term" value="F:rRNA binding"/>
    <property type="evidence" value="ECO:0007669"/>
    <property type="project" value="TreeGrafter"/>
</dbReference>
<dbReference type="InterPro" id="IPR027417">
    <property type="entry name" value="P-loop_NTPase"/>
</dbReference>
<sequence length="605" mass="63444">SLTDALGRLGTAYDLGVDRLPPERLERLHATLDRAGSRRSLSGNHTVVGVFGPTGSGKSSLVNALSGTDAAWVAVRRPTTSEPLALVWESAGSGELLDWLGVGQRVELPAGAPLLRGLDLPGHDGGTPDAEAFTPSALPREEPDGARGAGDTRRGPAKESRGVLRRIFGRRRRGAVPSRRDDTSGSAAPAAAADAAGLILLDLPDFDSTAAAHRDVVERLARQVDVLLWVVDPQKYADAALHHGFLRGLASHEAVTLVALNQADRLEPADLDAVTSSLAGILAGEGLPGVAVLPVSARTGTGLDALAAAIRAHAESRAAATRRLSADAAGAATELLPFVAEEPVPLPAADARSALSDELGVAAGVPVVVDAVRAAYRRDAHAAAGWPVTRWLARLRPDPLRRLNLRSQDVVPEVRRSSLPLGQPAQRARVDHALRVFGDASAQGAPEPWHTSIRDAARGTAGELTDALDAAVTGTDLETDRHWWWGVFGVLQWVAFAALVAGLVWLGVLAVLGFLQLPAVDVPRVEGFPVPTLLILAGGAAGILLGILAALLARWGAARRATRVRRRLLASCSRAARDIVMLPVEGEVGRCNDFRAAVLGVLRRT</sequence>
<dbReference type="GO" id="GO:0000028">
    <property type="term" value="P:ribosomal small subunit assembly"/>
    <property type="evidence" value="ECO:0007669"/>
    <property type="project" value="TreeGrafter"/>
</dbReference>
<dbReference type="Proteomes" id="UP000239187">
    <property type="component" value="Chromosome"/>
</dbReference>
<dbReference type="Pfam" id="PF01926">
    <property type="entry name" value="MMR_HSR1"/>
    <property type="match status" value="1"/>
</dbReference>
<feature type="transmembrane region" description="Helical" evidence="2">
    <location>
        <begin position="490"/>
        <end position="515"/>
    </location>
</feature>
<dbReference type="Gene3D" id="3.40.50.300">
    <property type="entry name" value="P-loop containing nucleotide triphosphate hydrolases"/>
    <property type="match status" value="2"/>
</dbReference>
<dbReference type="GO" id="GO:0043024">
    <property type="term" value="F:ribosomal small subunit binding"/>
    <property type="evidence" value="ECO:0007669"/>
    <property type="project" value="TreeGrafter"/>
</dbReference>
<dbReference type="SUPFAM" id="SSF52540">
    <property type="entry name" value="P-loop containing nucleoside triphosphate hydrolases"/>
    <property type="match status" value="1"/>
</dbReference>
<reference evidence="4 5" key="1">
    <citation type="submission" date="2017-11" db="EMBL/GenBank/DDBJ databases">
        <title>Draft genome of Arthrobacter agilis strain UMCV2, a plant growth-promoting rhizobacterium and biocontrol capacity of phytopathogenic fungi.</title>
        <authorList>
            <person name="Martinez-Camara R."/>
            <person name="Santoyo G."/>
            <person name="Moreno-Hagelsieb G."/>
            <person name="Valencia-Cantero E."/>
        </authorList>
    </citation>
    <scope>NUCLEOTIDE SEQUENCE [LARGE SCALE GENOMIC DNA]</scope>
    <source>
        <strain evidence="4 5">UMCV2</strain>
    </source>
</reference>
<dbReference type="GO" id="GO:0005525">
    <property type="term" value="F:GTP binding"/>
    <property type="evidence" value="ECO:0007669"/>
    <property type="project" value="InterPro"/>
</dbReference>
<feature type="region of interest" description="Disordered" evidence="1">
    <location>
        <begin position="119"/>
        <end position="160"/>
    </location>
</feature>
<feature type="non-terminal residue" evidence="4">
    <location>
        <position position="1"/>
    </location>
</feature>
<feature type="transmembrane region" description="Helical" evidence="2">
    <location>
        <begin position="535"/>
        <end position="557"/>
    </location>
</feature>
<protein>
    <recommendedName>
        <fullName evidence="3">G domain-containing protein</fullName>
    </recommendedName>
</protein>
<evidence type="ECO:0000256" key="2">
    <source>
        <dbReference type="SAM" id="Phobius"/>
    </source>
</evidence>
<dbReference type="PANTHER" id="PTHR42698">
    <property type="entry name" value="GTPASE ERA"/>
    <property type="match status" value="1"/>
</dbReference>
<dbReference type="PANTHER" id="PTHR42698:SF1">
    <property type="entry name" value="GTPASE ERA, MITOCHONDRIAL"/>
    <property type="match status" value="1"/>
</dbReference>
<evidence type="ECO:0000313" key="4">
    <source>
        <dbReference type="EMBL" id="AUZ87381.1"/>
    </source>
</evidence>
<feature type="compositionally biased region" description="Basic and acidic residues" evidence="1">
    <location>
        <begin position="139"/>
        <end position="160"/>
    </location>
</feature>
<evidence type="ECO:0000313" key="5">
    <source>
        <dbReference type="Proteomes" id="UP000239187"/>
    </source>
</evidence>
<dbReference type="AlphaFoldDB" id="A0A2L0UDQ8"/>
<keyword evidence="2" id="KW-1133">Transmembrane helix</keyword>
<organism evidence="4 5">
    <name type="scientific">Arthrobacter agilis</name>
    <dbReference type="NCBI Taxonomy" id="37921"/>
    <lineage>
        <taxon>Bacteria</taxon>
        <taxon>Bacillati</taxon>
        <taxon>Actinomycetota</taxon>
        <taxon>Actinomycetes</taxon>
        <taxon>Micrococcales</taxon>
        <taxon>Micrococcaceae</taxon>
        <taxon>Arthrobacter</taxon>
    </lineage>
</organism>
<proteinExistence type="predicted"/>
<gene>
    <name evidence="4" type="ORF">CVO76_06855</name>
</gene>
<evidence type="ECO:0000259" key="3">
    <source>
        <dbReference type="Pfam" id="PF01926"/>
    </source>
</evidence>
<name>A0A2L0UDQ8_9MICC</name>
<dbReference type="GO" id="GO:0005829">
    <property type="term" value="C:cytosol"/>
    <property type="evidence" value="ECO:0007669"/>
    <property type="project" value="TreeGrafter"/>
</dbReference>